<dbReference type="RefSeq" id="WP_147913348.1">
    <property type="nucleotide sequence ID" value="NZ_JBHUEJ010000007.1"/>
</dbReference>
<name>A0ABW4KTE3_9BURK</name>
<gene>
    <name evidence="2" type="ORF">ACFSF0_02980</name>
</gene>
<keyword evidence="3" id="KW-1185">Reference proteome</keyword>
<dbReference type="EMBL" id="JBHUEJ010000007">
    <property type="protein sequence ID" value="MFD1709558.1"/>
    <property type="molecule type" value="Genomic_DNA"/>
</dbReference>
<organism evidence="2 3">
    <name type="scientific">Ottowia flava</name>
    <dbReference type="NCBI Taxonomy" id="2675430"/>
    <lineage>
        <taxon>Bacteria</taxon>
        <taxon>Pseudomonadati</taxon>
        <taxon>Pseudomonadota</taxon>
        <taxon>Betaproteobacteria</taxon>
        <taxon>Burkholderiales</taxon>
        <taxon>Comamonadaceae</taxon>
        <taxon>Ottowia</taxon>
    </lineage>
</organism>
<dbReference type="Proteomes" id="UP001597304">
    <property type="component" value="Unassembled WGS sequence"/>
</dbReference>
<dbReference type="Gene3D" id="1.20.120.520">
    <property type="entry name" value="nmb1532 protein domain like"/>
    <property type="match status" value="1"/>
</dbReference>
<sequence>MNETTVAFPGFASPGVGFDEPFEMLEACHERVQRSLDLLQRLIQHVDQHGCDADARSAATDVLRYFDLAGPHHHEDEERHVFPALRDHPDARVREAVSTLQADHVLMHAMWERLRPALLRWRDGTDAAPFTDEERTVAAEFVRAYERHIPLEEEVVYPAARALLDAPDQRAMGHEMADRRRG</sequence>
<proteinExistence type="predicted"/>
<dbReference type="InterPro" id="IPR012312">
    <property type="entry name" value="Hemerythrin-like"/>
</dbReference>
<evidence type="ECO:0000313" key="2">
    <source>
        <dbReference type="EMBL" id="MFD1709558.1"/>
    </source>
</evidence>
<evidence type="ECO:0000313" key="3">
    <source>
        <dbReference type="Proteomes" id="UP001597304"/>
    </source>
</evidence>
<accession>A0ABW4KTE3</accession>
<evidence type="ECO:0000259" key="1">
    <source>
        <dbReference type="Pfam" id="PF01814"/>
    </source>
</evidence>
<dbReference type="Pfam" id="PF01814">
    <property type="entry name" value="Hemerythrin"/>
    <property type="match status" value="1"/>
</dbReference>
<protein>
    <submittedName>
        <fullName evidence="2">Hemerythrin domain-containing protein</fullName>
    </submittedName>
</protein>
<comment type="caution">
    <text evidence="2">The sequence shown here is derived from an EMBL/GenBank/DDBJ whole genome shotgun (WGS) entry which is preliminary data.</text>
</comment>
<feature type="domain" description="Hemerythrin-like" evidence="1">
    <location>
        <begin position="21"/>
        <end position="160"/>
    </location>
</feature>
<reference evidence="3" key="1">
    <citation type="journal article" date="2019" name="Int. J. Syst. Evol. Microbiol.">
        <title>The Global Catalogue of Microorganisms (GCM) 10K type strain sequencing project: providing services to taxonomists for standard genome sequencing and annotation.</title>
        <authorList>
            <consortium name="The Broad Institute Genomics Platform"/>
            <consortium name="The Broad Institute Genome Sequencing Center for Infectious Disease"/>
            <person name="Wu L."/>
            <person name="Ma J."/>
        </authorList>
    </citation>
    <scope>NUCLEOTIDE SEQUENCE [LARGE SCALE GENOMIC DNA]</scope>
    <source>
        <strain evidence="3">LMG 29247</strain>
    </source>
</reference>
<dbReference type="CDD" id="cd12108">
    <property type="entry name" value="Hr-like"/>
    <property type="match status" value="1"/>
</dbReference>